<gene>
    <name evidence="3" type="ORF">LCGC14_1179460</name>
</gene>
<dbReference type="SMART" id="SM00062">
    <property type="entry name" value="PBPb"/>
    <property type="match status" value="1"/>
</dbReference>
<dbReference type="AlphaFoldDB" id="A0A0F9P5K1"/>
<dbReference type="EMBL" id="LAZR01005899">
    <property type="protein sequence ID" value="KKM96300.1"/>
    <property type="molecule type" value="Genomic_DNA"/>
</dbReference>
<accession>A0A0F9P5K1</accession>
<dbReference type="Gene3D" id="3.40.190.10">
    <property type="entry name" value="Periplasmic binding protein-like II"/>
    <property type="match status" value="2"/>
</dbReference>
<protein>
    <recommendedName>
        <fullName evidence="2">Solute-binding protein family 3/N-terminal domain-containing protein</fullName>
    </recommendedName>
</protein>
<dbReference type="PROSITE" id="PS51257">
    <property type="entry name" value="PROKAR_LIPOPROTEIN"/>
    <property type="match status" value="1"/>
</dbReference>
<dbReference type="Pfam" id="PF00497">
    <property type="entry name" value="SBP_bac_3"/>
    <property type="match status" value="1"/>
</dbReference>
<organism evidence="3">
    <name type="scientific">marine sediment metagenome</name>
    <dbReference type="NCBI Taxonomy" id="412755"/>
    <lineage>
        <taxon>unclassified sequences</taxon>
        <taxon>metagenomes</taxon>
        <taxon>ecological metagenomes</taxon>
    </lineage>
</organism>
<proteinExistence type="predicted"/>
<evidence type="ECO:0000259" key="2">
    <source>
        <dbReference type="SMART" id="SM00062"/>
    </source>
</evidence>
<reference evidence="3" key="1">
    <citation type="journal article" date="2015" name="Nature">
        <title>Complex archaea that bridge the gap between prokaryotes and eukaryotes.</title>
        <authorList>
            <person name="Spang A."/>
            <person name="Saw J.H."/>
            <person name="Jorgensen S.L."/>
            <person name="Zaremba-Niedzwiedzka K."/>
            <person name="Martijn J."/>
            <person name="Lind A.E."/>
            <person name="van Eijk R."/>
            <person name="Schleper C."/>
            <person name="Guy L."/>
            <person name="Ettema T.J."/>
        </authorList>
    </citation>
    <scope>NUCLEOTIDE SEQUENCE</scope>
</reference>
<dbReference type="SUPFAM" id="SSF53850">
    <property type="entry name" value="Periplasmic binding protein-like II"/>
    <property type="match status" value="1"/>
</dbReference>
<dbReference type="InterPro" id="IPR001638">
    <property type="entry name" value="Solute-binding_3/MltF_N"/>
</dbReference>
<name>A0A0F9P5K1_9ZZZZ</name>
<feature type="domain" description="Solute-binding protein family 3/N-terminal" evidence="2">
    <location>
        <begin position="23"/>
        <end position="242"/>
    </location>
</feature>
<evidence type="ECO:0000313" key="3">
    <source>
        <dbReference type="EMBL" id="KKM96300.1"/>
    </source>
</evidence>
<sequence length="243" mass="26667">MVRFLAILGLVFVACTASARDRVLQIAATEFPPYTSEAMEGHGFVTQIVSAAFAERGYEIKVIFLPWARALESTKVGKYDGLFTTWYREDRAEFLSYSDALPPNEVGLFKRRDSKIEFDDLSDLKGKSIGIVRGYGVPPEFADAGLETTPAVDDLENVRKLLRGRIDLIVSDRAAAIHTLVSGLSGSIEDMEWIAPAINTELQYFVVPKSLAESEALLADFNVGLAAIRANGTVARIIKDNGF</sequence>
<dbReference type="PANTHER" id="PTHR35936:SF25">
    <property type="entry name" value="ABC TRANSPORTER SUBSTRATE-BINDING PROTEIN"/>
    <property type="match status" value="1"/>
</dbReference>
<evidence type="ECO:0000256" key="1">
    <source>
        <dbReference type="ARBA" id="ARBA00022729"/>
    </source>
</evidence>
<keyword evidence="1" id="KW-0732">Signal</keyword>
<comment type="caution">
    <text evidence="3">The sequence shown here is derived from an EMBL/GenBank/DDBJ whole genome shotgun (WGS) entry which is preliminary data.</text>
</comment>
<dbReference type="PANTHER" id="PTHR35936">
    <property type="entry name" value="MEMBRANE-BOUND LYTIC MUREIN TRANSGLYCOSYLASE F"/>
    <property type="match status" value="1"/>
</dbReference>